<comment type="caution">
    <text evidence="10">The sequence shown here is derived from an EMBL/GenBank/DDBJ whole genome shotgun (WGS) entry which is preliminary data.</text>
</comment>
<accession>A0ABS2EYA2</accession>
<dbReference type="InterPro" id="IPR023996">
    <property type="entry name" value="TonB-dep_OMP_SusC/RagA"/>
</dbReference>
<feature type="domain" description="TonB-dependent receptor-like beta-barrel" evidence="9">
    <location>
        <begin position="43"/>
        <end position="538"/>
    </location>
</feature>
<evidence type="ECO:0000256" key="2">
    <source>
        <dbReference type="ARBA" id="ARBA00022448"/>
    </source>
</evidence>
<comment type="subcellular location">
    <subcellularLocation>
        <location evidence="1 8">Cell outer membrane</location>
        <topology evidence="1 8">Multi-pass membrane protein</topology>
    </subcellularLocation>
</comment>
<dbReference type="Pfam" id="PF00593">
    <property type="entry name" value="TonB_dep_Rec_b-barrel"/>
    <property type="match status" value="1"/>
</dbReference>
<dbReference type="InterPro" id="IPR036942">
    <property type="entry name" value="Beta-barrel_TonB_sf"/>
</dbReference>
<evidence type="ECO:0000256" key="4">
    <source>
        <dbReference type="ARBA" id="ARBA00022692"/>
    </source>
</evidence>
<protein>
    <submittedName>
        <fullName evidence="10">SusC/RagA family TonB-linked outer membrane protein</fullName>
    </submittedName>
</protein>
<organism evidence="10 11">
    <name type="scientific">Bacteroides mediterraneensis</name>
    <dbReference type="NCBI Taxonomy" id="1841856"/>
    <lineage>
        <taxon>Bacteria</taxon>
        <taxon>Pseudomonadati</taxon>
        <taxon>Bacteroidota</taxon>
        <taxon>Bacteroidia</taxon>
        <taxon>Bacteroidales</taxon>
        <taxon>Bacteroidaceae</taxon>
        <taxon>Bacteroides</taxon>
    </lineage>
</organism>
<dbReference type="RefSeq" id="WP_204476847.1">
    <property type="nucleotide sequence ID" value="NZ_JACJJW010000045.1"/>
</dbReference>
<name>A0ABS2EYA2_9BACE</name>
<evidence type="ECO:0000256" key="7">
    <source>
        <dbReference type="ARBA" id="ARBA00023237"/>
    </source>
</evidence>
<evidence type="ECO:0000256" key="8">
    <source>
        <dbReference type="PROSITE-ProRule" id="PRU01360"/>
    </source>
</evidence>
<evidence type="ECO:0000259" key="9">
    <source>
        <dbReference type="Pfam" id="PF00593"/>
    </source>
</evidence>
<keyword evidence="2 8" id="KW-0813">Transport</keyword>
<dbReference type="NCBIfam" id="TIGR04056">
    <property type="entry name" value="OMP_RagA_SusC"/>
    <property type="match status" value="1"/>
</dbReference>
<keyword evidence="3 8" id="KW-1134">Transmembrane beta strand</keyword>
<evidence type="ECO:0000256" key="6">
    <source>
        <dbReference type="ARBA" id="ARBA00023136"/>
    </source>
</evidence>
<dbReference type="Gene3D" id="2.40.170.20">
    <property type="entry name" value="TonB-dependent receptor, beta-barrel domain"/>
    <property type="match status" value="1"/>
</dbReference>
<dbReference type="EMBL" id="JACJJW010000045">
    <property type="protein sequence ID" value="MBM6759558.1"/>
    <property type="molecule type" value="Genomic_DNA"/>
</dbReference>
<evidence type="ECO:0000256" key="1">
    <source>
        <dbReference type="ARBA" id="ARBA00004571"/>
    </source>
</evidence>
<reference evidence="10 11" key="1">
    <citation type="journal article" date="2021" name="Sci. Rep.">
        <title>The distribution of antibiotic resistance genes in chicken gut microbiota commensals.</title>
        <authorList>
            <person name="Juricova H."/>
            <person name="Matiasovicova J."/>
            <person name="Kubasova T."/>
            <person name="Cejkova D."/>
            <person name="Rychlik I."/>
        </authorList>
    </citation>
    <scope>NUCLEOTIDE SEQUENCE [LARGE SCALE GENOMIC DNA]</scope>
    <source>
        <strain evidence="10 11">An801</strain>
    </source>
</reference>
<evidence type="ECO:0000256" key="5">
    <source>
        <dbReference type="ARBA" id="ARBA00023077"/>
    </source>
</evidence>
<keyword evidence="5" id="KW-0798">TonB box</keyword>
<dbReference type="PROSITE" id="PS52016">
    <property type="entry name" value="TONB_DEPENDENT_REC_3"/>
    <property type="match status" value="1"/>
</dbReference>
<dbReference type="SUPFAM" id="SSF56935">
    <property type="entry name" value="Porins"/>
    <property type="match status" value="1"/>
</dbReference>
<keyword evidence="6 8" id="KW-0472">Membrane</keyword>
<keyword evidence="11" id="KW-1185">Reference proteome</keyword>
<evidence type="ECO:0000313" key="11">
    <source>
        <dbReference type="Proteomes" id="UP000703295"/>
    </source>
</evidence>
<sequence length="653" mass="74084">MTGVDNYKRYNFSASVDRNIGKKVKIGLNMYSAYSQTISSSETVRQAYRLNGLSDMYNEDGSLRVFPDDALGNVSNPLIERENNQTELLNLHVFGNAYLQYQPFDWMTFKTTFSPDTYFQRTGSYAGKDSKNGKGQAANATAGNDWDRSLSYTWTNVLTFDKSFNENHSINAMIGTEWVKNVSEGLTSEVKGFSSDHYKFYNLAAGTTISDLASDYLQDQWMSYFARMNYTLKGRYLFTVTGRYDGSSRLAEGHRWKFFPSAAVGWRITEEDFMQSVDWVNNLKLRLSYGLSGNNSNVSPYMTSTNIDNLYYVFGGGTPTTASVISNMANRSLSWETTKEWNLGLDFGFLGGRISGSVDLYNRRTDNILMDRVMSRLNGFDSVIDNVGVVDNRGIELSLSTINVRTKNFTWRTNLNFTANHNEIVELSDGKLRDEANGWFVGESVGSVWTYKHIGYWGMDEIDEAADYGLVPGSVKVLEVNGDHSSTNADKVIIGNRFPKWTGGMTNTFTYKDWSLSAFIYTRQGQLSYSQFHWTTALNDNTNFNHMNLNYWTPETAATAEWHRAGITTPGETDAIMWQETSFWKVGYITLGYDLPKKAREKLKLNKCHIYLSCQNPFVITDYKGWDPEAADKATDTSYFMTRSFVLGLNLSF</sequence>
<dbReference type="InterPro" id="IPR039426">
    <property type="entry name" value="TonB-dep_rcpt-like"/>
</dbReference>
<dbReference type="Proteomes" id="UP000703295">
    <property type="component" value="Unassembled WGS sequence"/>
</dbReference>
<comment type="similarity">
    <text evidence="8">Belongs to the TonB-dependent receptor family.</text>
</comment>
<dbReference type="InterPro" id="IPR000531">
    <property type="entry name" value="Beta-barrel_TonB"/>
</dbReference>
<keyword evidence="4 8" id="KW-0812">Transmembrane</keyword>
<gene>
    <name evidence="10" type="ORF">H6A31_12855</name>
</gene>
<evidence type="ECO:0000313" key="10">
    <source>
        <dbReference type="EMBL" id="MBM6759558.1"/>
    </source>
</evidence>
<evidence type="ECO:0000256" key="3">
    <source>
        <dbReference type="ARBA" id="ARBA00022452"/>
    </source>
</evidence>
<proteinExistence type="inferred from homology"/>
<keyword evidence="7 8" id="KW-0998">Cell outer membrane</keyword>